<dbReference type="PANTHER" id="PTHR24119:SF0">
    <property type="entry name" value="ACYL-COA-BINDING DOMAIN-CONTAINING PROTEIN 6"/>
    <property type="match status" value="1"/>
</dbReference>
<dbReference type="SUPFAM" id="SSF47027">
    <property type="entry name" value="Acyl-CoA binding protein"/>
    <property type="match status" value="1"/>
</dbReference>
<gene>
    <name evidence="6" type="ORF">BG006_006961</name>
</gene>
<evidence type="ECO:0000313" key="6">
    <source>
        <dbReference type="EMBL" id="KAF9330054.1"/>
    </source>
</evidence>
<accession>A0A9P5SHY7</accession>
<dbReference type="Gene3D" id="1.20.80.10">
    <property type="match status" value="1"/>
</dbReference>
<evidence type="ECO:0000256" key="1">
    <source>
        <dbReference type="ARBA" id="ARBA00022737"/>
    </source>
</evidence>
<dbReference type="Pfam" id="PF12796">
    <property type="entry name" value="Ank_2"/>
    <property type="match status" value="1"/>
</dbReference>
<dbReference type="PROSITE" id="PS51228">
    <property type="entry name" value="ACB_2"/>
    <property type="match status" value="1"/>
</dbReference>
<dbReference type="Proteomes" id="UP000696485">
    <property type="component" value="Unassembled WGS sequence"/>
</dbReference>
<dbReference type="EMBL" id="JAAAUY010000426">
    <property type="protein sequence ID" value="KAF9330054.1"/>
    <property type="molecule type" value="Genomic_DNA"/>
</dbReference>
<dbReference type="InterPro" id="IPR002110">
    <property type="entry name" value="Ankyrin_rpt"/>
</dbReference>
<dbReference type="Pfam" id="PF00887">
    <property type="entry name" value="ACBP"/>
    <property type="match status" value="1"/>
</dbReference>
<evidence type="ECO:0000259" key="5">
    <source>
        <dbReference type="PROSITE" id="PS51228"/>
    </source>
</evidence>
<dbReference type="PANTHER" id="PTHR24119">
    <property type="entry name" value="ACYL-COA-BINDING DOMAIN-CONTAINING PROTEIN 6"/>
    <property type="match status" value="1"/>
</dbReference>
<comment type="caution">
    <text evidence="6">The sequence shown here is derived from an EMBL/GenBank/DDBJ whole genome shotgun (WGS) entry which is preliminary data.</text>
</comment>
<protein>
    <recommendedName>
        <fullName evidence="5">ACB domain-containing protein</fullName>
    </recommendedName>
</protein>
<evidence type="ECO:0000256" key="3">
    <source>
        <dbReference type="ARBA" id="ARBA00023121"/>
    </source>
</evidence>
<dbReference type="InterPro" id="IPR014352">
    <property type="entry name" value="FERM/acyl-CoA-bd_prot_sf"/>
</dbReference>
<dbReference type="SUPFAM" id="SSF48403">
    <property type="entry name" value="Ankyrin repeat"/>
    <property type="match status" value="1"/>
</dbReference>
<dbReference type="InterPro" id="IPR035984">
    <property type="entry name" value="Acyl-CoA-binding_sf"/>
</dbReference>
<keyword evidence="7" id="KW-1185">Reference proteome</keyword>
<name>A0A9P5SHY7_9FUNG</name>
<evidence type="ECO:0000256" key="4">
    <source>
        <dbReference type="PROSITE-ProRule" id="PRU00023"/>
    </source>
</evidence>
<evidence type="ECO:0000256" key="2">
    <source>
        <dbReference type="ARBA" id="ARBA00023043"/>
    </source>
</evidence>
<keyword evidence="1" id="KW-0677">Repeat</keyword>
<feature type="domain" description="ACB" evidence="5">
    <location>
        <begin position="2"/>
        <end position="108"/>
    </location>
</feature>
<dbReference type="SMART" id="SM00248">
    <property type="entry name" value="ANK"/>
    <property type="match status" value="2"/>
</dbReference>
<dbReference type="InterPro" id="IPR036770">
    <property type="entry name" value="Ankyrin_rpt-contain_sf"/>
</dbReference>
<dbReference type="InterPro" id="IPR000582">
    <property type="entry name" value="Acyl-CoA-binding_protein"/>
</dbReference>
<proteinExistence type="predicted"/>
<feature type="repeat" description="ANK" evidence="4">
    <location>
        <begin position="222"/>
        <end position="255"/>
    </location>
</feature>
<keyword evidence="2 4" id="KW-0040">ANK repeat</keyword>
<evidence type="ECO:0000313" key="7">
    <source>
        <dbReference type="Proteomes" id="UP000696485"/>
    </source>
</evidence>
<dbReference type="GO" id="GO:0000062">
    <property type="term" value="F:fatty-acyl-CoA binding"/>
    <property type="evidence" value="ECO:0007669"/>
    <property type="project" value="InterPro"/>
</dbReference>
<organism evidence="6 7">
    <name type="scientific">Podila minutissima</name>
    <dbReference type="NCBI Taxonomy" id="64525"/>
    <lineage>
        <taxon>Eukaryota</taxon>
        <taxon>Fungi</taxon>
        <taxon>Fungi incertae sedis</taxon>
        <taxon>Mucoromycota</taxon>
        <taxon>Mortierellomycotina</taxon>
        <taxon>Mortierellomycetes</taxon>
        <taxon>Mortierellales</taxon>
        <taxon>Mortierellaceae</taxon>
        <taxon>Podila</taxon>
    </lineage>
</organism>
<keyword evidence="3" id="KW-0446">Lipid-binding</keyword>
<sequence length="299" mass="32548">MLHDRFQSASAFMASNKKLSLPTATKLALYADYKLATEGLCTQSRPSLIEFEKSAKWKAWKETGDRYTQELAQSSSSDDDDNAQISLTTKAMIAYIQRVEEGNWGWSFNPSASGSAAIENHLMNSAGNFSSTGDEDLDELEAYLGVDPNEVSAEELLARPYVPNKDQIEGATMTAAGISTMAPVEDEITGDDVFETSKSGSTEAMRAALDANPDLVSVKDDMGMTMLHWVCDRGNVDKATLLIAKYHADVNVQDVDGSTPLHYAYLLGWPQVIAYLRSVPSIDLTIKDSSGMTAEECQG</sequence>
<dbReference type="PROSITE" id="PS50088">
    <property type="entry name" value="ANK_REPEAT"/>
    <property type="match status" value="1"/>
</dbReference>
<dbReference type="AlphaFoldDB" id="A0A9P5SHY7"/>
<dbReference type="Gene3D" id="1.25.40.20">
    <property type="entry name" value="Ankyrin repeat-containing domain"/>
    <property type="match status" value="1"/>
</dbReference>
<reference evidence="6" key="1">
    <citation type="journal article" date="2020" name="Fungal Divers.">
        <title>Resolving the Mortierellaceae phylogeny through synthesis of multi-gene phylogenetics and phylogenomics.</title>
        <authorList>
            <person name="Vandepol N."/>
            <person name="Liber J."/>
            <person name="Desiro A."/>
            <person name="Na H."/>
            <person name="Kennedy M."/>
            <person name="Barry K."/>
            <person name="Grigoriev I.V."/>
            <person name="Miller A.N."/>
            <person name="O'Donnell K."/>
            <person name="Stajich J.E."/>
            <person name="Bonito G."/>
        </authorList>
    </citation>
    <scope>NUCLEOTIDE SEQUENCE</scope>
    <source>
        <strain evidence="6">NVP1</strain>
    </source>
</reference>